<sequence>MNEARRPRRVDNAAKMHERPSPIFQELTLPTQFTPYLEMIATHLNAPYGKVVSPTDVAAALRHGDLASVAHDALAQELLAHMFFELDPEFIGRASFEAGVRLEEADALYQNARQHFDLPRAVRWEEALEGVL</sequence>
<comment type="caution">
    <text evidence="1">The sequence shown here is derived from an EMBL/GenBank/DDBJ whole genome shotgun (WGS) entry which is preliminary data.</text>
</comment>
<protein>
    <submittedName>
        <fullName evidence="1">Uncharacterized protein</fullName>
    </submittedName>
</protein>
<accession>A0ABD4YQ42</accession>
<dbReference type="RefSeq" id="WP_279989846.1">
    <property type="nucleotide sequence ID" value="NZ_JAOBZK010000005.1"/>
</dbReference>
<proteinExistence type="predicted"/>
<name>A0ABD4YQ42_9BURK</name>
<dbReference type="EMBL" id="JAOBZK010000005">
    <property type="protein sequence ID" value="MDH1177530.1"/>
    <property type="molecule type" value="Genomic_DNA"/>
</dbReference>
<evidence type="ECO:0000313" key="2">
    <source>
        <dbReference type="Proteomes" id="UP001158644"/>
    </source>
</evidence>
<organism evidence="1 2">
    <name type="scientific">Achromobacter mucicolens</name>
    <dbReference type="NCBI Taxonomy" id="1389922"/>
    <lineage>
        <taxon>Bacteria</taxon>
        <taxon>Pseudomonadati</taxon>
        <taxon>Pseudomonadota</taxon>
        <taxon>Betaproteobacteria</taxon>
        <taxon>Burkholderiales</taxon>
        <taxon>Alcaligenaceae</taxon>
        <taxon>Achromobacter</taxon>
    </lineage>
</organism>
<dbReference type="AlphaFoldDB" id="A0ABD4YQ42"/>
<gene>
    <name evidence="1" type="ORF">N5C72_05565</name>
</gene>
<evidence type="ECO:0000313" key="1">
    <source>
        <dbReference type="EMBL" id="MDH1177530.1"/>
    </source>
</evidence>
<reference evidence="1 2" key="1">
    <citation type="submission" date="2022-09" db="EMBL/GenBank/DDBJ databases">
        <title>Intensive care unit water sources are persistently colonized with multi-drug resistant bacteria and are the site of extensive horizontal gene transfer of antibiotic resistance genes.</title>
        <authorList>
            <person name="Diorio-Toth L."/>
        </authorList>
    </citation>
    <scope>NUCLEOTIDE SEQUENCE [LARGE SCALE GENOMIC DNA]</scope>
    <source>
        <strain evidence="1 2">GD03967</strain>
    </source>
</reference>
<dbReference type="Proteomes" id="UP001158644">
    <property type="component" value="Unassembled WGS sequence"/>
</dbReference>